<name>A0ABQ8DH71_BRANA</name>
<protein>
    <submittedName>
        <fullName evidence="1">Uncharacterized protein</fullName>
    </submittedName>
</protein>
<evidence type="ECO:0000313" key="1">
    <source>
        <dbReference type="EMBL" id="KAH0928730.1"/>
    </source>
</evidence>
<dbReference type="EMBL" id="JAGKQM010000004">
    <property type="protein sequence ID" value="KAH0928730.1"/>
    <property type="molecule type" value="Genomic_DNA"/>
</dbReference>
<accession>A0ABQ8DH71</accession>
<dbReference type="Proteomes" id="UP000824890">
    <property type="component" value="Unassembled WGS sequence"/>
</dbReference>
<keyword evidence="2" id="KW-1185">Reference proteome</keyword>
<reference evidence="1 2" key="1">
    <citation type="submission" date="2021-05" db="EMBL/GenBank/DDBJ databases">
        <title>Genome Assembly of Synthetic Allotetraploid Brassica napus Reveals Homoeologous Exchanges between Subgenomes.</title>
        <authorList>
            <person name="Davis J.T."/>
        </authorList>
    </citation>
    <scope>NUCLEOTIDE SEQUENCE [LARGE SCALE GENOMIC DNA]</scope>
    <source>
        <strain evidence="2">cv. Da-Ae</strain>
        <tissue evidence="1">Seedling</tissue>
    </source>
</reference>
<evidence type="ECO:0000313" key="2">
    <source>
        <dbReference type="Proteomes" id="UP000824890"/>
    </source>
</evidence>
<proteinExistence type="predicted"/>
<sequence>MEGVEVINGLGCKMSCSSYKVNSESILKPNWYEVSSACKAMEGVEVINGLGCKMSCSSYKVNSESILKPNWYEILYVLDTEDFFHRKKKHKKKSENLAHDKSSSQQCNLYRIERFHNLYT</sequence>
<organism evidence="1 2">
    <name type="scientific">Brassica napus</name>
    <name type="common">Rape</name>
    <dbReference type="NCBI Taxonomy" id="3708"/>
    <lineage>
        <taxon>Eukaryota</taxon>
        <taxon>Viridiplantae</taxon>
        <taxon>Streptophyta</taxon>
        <taxon>Embryophyta</taxon>
        <taxon>Tracheophyta</taxon>
        <taxon>Spermatophyta</taxon>
        <taxon>Magnoliopsida</taxon>
        <taxon>eudicotyledons</taxon>
        <taxon>Gunneridae</taxon>
        <taxon>Pentapetalae</taxon>
        <taxon>rosids</taxon>
        <taxon>malvids</taxon>
        <taxon>Brassicales</taxon>
        <taxon>Brassicaceae</taxon>
        <taxon>Brassiceae</taxon>
        <taxon>Brassica</taxon>
    </lineage>
</organism>
<gene>
    <name evidence="1" type="ORF">HID58_014457</name>
</gene>
<comment type="caution">
    <text evidence="1">The sequence shown here is derived from an EMBL/GenBank/DDBJ whole genome shotgun (WGS) entry which is preliminary data.</text>
</comment>